<accession>A0A9X2NRS3</accession>
<keyword evidence="7 8" id="KW-0998">Cell outer membrane</keyword>
<dbReference type="InterPro" id="IPR008969">
    <property type="entry name" value="CarboxyPept-like_regulatory"/>
</dbReference>
<reference evidence="13" key="1">
    <citation type="journal article" date="2022" name="Arch. Microbiol.">
        <title>Bacteroides muris sp. nov. isolated from the cecum of wild-derived house mice.</title>
        <authorList>
            <person name="Fokt H."/>
            <person name="Unni R."/>
            <person name="Repnik U."/>
            <person name="Schmitz R.A."/>
            <person name="Bramkamp M."/>
            <person name="Baines J.F."/>
            <person name="Unterweger D."/>
        </authorList>
    </citation>
    <scope>NUCLEOTIDE SEQUENCE</scope>
    <source>
        <strain evidence="13">KH365_2</strain>
        <strain evidence="14">KH569_7</strain>
    </source>
</reference>
<dbReference type="Pfam" id="PF00593">
    <property type="entry name" value="TonB_dep_Rec_b-barrel"/>
    <property type="match status" value="1"/>
</dbReference>
<comment type="caution">
    <text evidence="13">The sequence shown here is derived from an EMBL/GenBank/DDBJ whole genome shotgun (WGS) entry which is preliminary data.</text>
</comment>
<dbReference type="AlphaFoldDB" id="A0A9X2NRS3"/>
<evidence type="ECO:0000256" key="3">
    <source>
        <dbReference type="ARBA" id="ARBA00022452"/>
    </source>
</evidence>
<feature type="signal peptide" evidence="10">
    <location>
        <begin position="1"/>
        <end position="30"/>
    </location>
</feature>
<reference evidence="13" key="2">
    <citation type="submission" date="2022-04" db="EMBL/GenBank/DDBJ databases">
        <authorList>
            <person name="Fokt H."/>
            <person name="Baines J."/>
        </authorList>
    </citation>
    <scope>NUCLEOTIDE SEQUENCE</scope>
    <source>
        <strain evidence="13">KH365_2</strain>
        <strain evidence="14">KH569_7</strain>
    </source>
</reference>
<dbReference type="Pfam" id="PF13715">
    <property type="entry name" value="CarbopepD_reg_2"/>
    <property type="match status" value="1"/>
</dbReference>
<gene>
    <name evidence="14" type="ORF">M1B78_05160</name>
    <name evidence="13" type="ORF">M1B79_07930</name>
</gene>
<dbReference type="InterPro" id="IPR023997">
    <property type="entry name" value="TonB-dep_OMP_SusC/RagA_CS"/>
</dbReference>
<proteinExistence type="inferred from homology"/>
<dbReference type="PROSITE" id="PS52016">
    <property type="entry name" value="TONB_DEPENDENT_REC_3"/>
    <property type="match status" value="1"/>
</dbReference>
<name>A0A9X2NRS3_9BACE</name>
<keyword evidence="13" id="KW-0675">Receptor</keyword>
<evidence type="ECO:0000259" key="12">
    <source>
        <dbReference type="Pfam" id="PF07715"/>
    </source>
</evidence>
<dbReference type="Proteomes" id="UP001143810">
    <property type="component" value="Unassembled WGS sequence"/>
</dbReference>
<keyword evidence="6 8" id="KW-0472">Membrane</keyword>
<dbReference type="SUPFAM" id="SSF49464">
    <property type="entry name" value="Carboxypeptidase regulatory domain-like"/>
    <property type="match status" value="1"/>
</dbReference>
<keyword evidence="4 8" id="KW-0812">Transmembrane</keyword>
<keyword evidence="3 8" id="KW-1134">Transmembrane beta strand</keyword>
<evidence type="ECO:0000256" key="4">
    <source>
        <dbReference type="ARBA" id="ARBA00022692"/>
    </source>
</evidence>
<protein>
    <submittedName>
        <fullName evidence="13">TonB-dependent receptor</fullName>
    </submittedName>
</protein>
<dbReference type="InterPro" id="IPR012910">
    <property type="entry name" value="Plug_dom"/>
</dbReference>
<dbReference type="GO" id="GO:0009279">
    <property type="term" value="C:cell outer membrane"/>
    <property type="evidence" value="ECO:0007669"/>
    <property type="project" value="UniProtKB-SubCell"/>
</dbReference>
<dbReference type="InterPro" id="IPR039426">
    <property type="entry name" value="TonB-dep_rcpt-like"/>
</dbReference>
<comment type="subcellular location">
    <subcellularLocation>
        <location evidence="1 8">Cell outer membrane</location>
        <topology evidence="1 8">Multi-pass membrane protein</topology>
    </subcellularLocation>
</comment>
<evidence type="ECO:0000256" key="10">
    <source>
        <dbReference type="SAM" id="SignalP"/>
    </source>
</evidence>
<feature type="domain" description="TonB-dependent receptor plug" evidence="12">
    <location>
        <begin position="150"/>
        <end position="263"/>
    </location>
</feature>
<dbReference type="Gene3D" id="2.40.170.20">
    <property type="entry name" value="TonB-dependent receptor, beta-barrel domain"/>
    <property type="match status" value="1"/>
</dbReference>
<keyword evidence="15" id="KW-1185">Reference proteome</keyword>
<dbReference type="InterPro" id="IPR000531">
    <property type="entry name" value="Beta-barrel_TonB"/>
</dbReference>
<evidence type="ECO:0000256" key="7">
    <source>
        <dbReference type="ARBA" id="ARBA00023237"/>
    </source>
</evidence>
<dbReference type="Gene3D" id="2.170.130.10">
    <property type="entry name" value="TonB-dependent receptor, plug domain"/>
    <property type="match status" value="1"/>
</dbReference>
<organism evidence="13 15">
    <name type="scientific">Bacteroides muris</name>
    <name type="common">ex Fokt et al. 2023</name>
    <dbReference type="NCBI Taxonomy" id="2937417"/>
    <lineage>
        <taxon>Bacteria</taxon>
        <taxon>Pseudomonadati</taxon>
        <taxon>Bacteroidota</taxon>
        <taxon>Bacteroidia</taxon>
        <taxon>Bacteroidales</taxon>
        <taxon>Bacteroidaceae</taxon>
        <taxon>Bacteroides</taxon>
    </lineage>
</organism>
<comment type="similarity">
    <text evidence="8 9">Belongs to the TonB-dependent receptor family.</text>
</comment>
<feature type="chain" id="PRO_5044703787" evidence="10">
    <location>
        <begin position="31"/>
        <end position="1113"/>
    </location>
</feature>
<dbReference type="Pfam" id="PF07715">
    <property type="entry name" value="Plug"/>
    <property type="match status" value="1"/>
</dbReference>
<evidence type="ECO:0000256" key="6">
    <source>
        <dbReference type="ARBA" id="ARBA00023136"/>
    </source>
</evidence>
<feature type="domain" description="TonB-dependent receptor-like beta-barrel" evidence="11">
    <location>
        <begin position="515"/>
        <end position="1080"/>
    </location>
</feature>
<dbReference type="NCBIfam" id="TIGR04056">
    <property type="entry name" value="OMP_RagA_SusC"/>
    <property type="match status" value="1"/>
</dbReference>
<dbReference type="InterPro" id="IPR037066">
    <property type="entry name" value="Plug_dom_sf"/>
</dbReference>
<dbReference type="SUPFAM" id="SSF56935">
    <property type="entry name" value="Porins"/>
    <property type="match status" value="1"/>
</dbReference>
<evidence type="ECO:0000256" key="1">
    <source>
        <dbReference type="ARBA" id="ARBA00004571"/>
    </source>
</evidence>
<dbReference type="NCBIfam" id="TIGR04057">
    <property type="entry name" value="SusC_RagA_signa"/>
    <property type="match status" value="1"/>
</dbReference>
<dbReference type="EMBL" id="JAMZED010000014">
    <property type="protein sequence ID" value="MCR6504613.1"/>
    <property type="molecule type" value="Genomic_DNA"/>
</dbReference>
<keyword evidence="10" id="KW-0732">Signal</keyword>
<keyword evidence="2 8" id="KW-0813">Transport</keyword>
<dbReference type="Gene3D" id="2.60.40.1120">
    <property type="entry name" value="Carboxypeptidase-like, regulatory domain"/>
    <property type="match status" value="1"/>
</dbReference>
<keyword evidence="5 9" id="KW-0798">TonB box</keyword>
<evidence type="ECO:0000256" key="9">
    <source>
        <dbReference type="RuleBase" id="RU003357"/>
    </source>
</evidence>
<dbReference type="Proteomes" id="UP001143192">
    <property type="component" value="Unassembled WGS sequence"/>
</dbReference>
<sequence>MRKKLSKLGQYCASFALMALFLLMGNAASAALPTQKGNVHDEDKAGNPVAHVLQQSGKHIVKGVVVDKMQETVIGASVVVPNTTIGCITNIDGEFALEVDQLPVTLQITYIGYKTITVKVADGNLVRVVMEEDSKQLEEVVVVGYGTQKKANLSGSVSTVKMDEVLGSRPQPNTAAALQGAIPGLTITSGSNTPGQTGKSIQIRGTATFSGKNDGTTGLAPLVLIDNVPGDIDTLNPEDIESVTVLKDASSSAIYGARAAAGVVLITTKRPNKEEKVSVTYNNNFGFVNAVNTPKQVGLETFLPIYKETLGNTFAGGNNQNIDSWMEYLNTYKTNPSALSGLGTFYEDTGILVANEDGKRYYLKQENLYDRMMETGFSQTHNFTVSGATDRIRFRMSGNRYTENGPLKGDKDYYTRMTFNGMVSADITKWYTQEATVNYSQQKRDYLNDESGFMYSLRLHNFLPDGIDPNGNIIKTPLAVIQNSNSRHTTIDTPRFFFKSIVRPLKGLEAVFEYTYQKQATHYDYYSGKWKAADIQEAVSTMPSGEDYYVARYFYNARNAYNAYATYKYNLLQDHNFSLMAGFSQEDYDYKYYNTNAETQALPDIPSMSNAQGKVVTSDDYQSYAIRSGFFRFNYDYRGKYLLEVNGRYDGSSKFPKDSRFAFFPSFSAAWNLAEENFMAPTRNIVDQIKPRVSYGAIGNQNSAGYYDYIATMALNTQSNVWLNGNDEGYMTIIGAPGLISSSFTWETITTTNVGLDFALFNNRLTGSFEWYQRETKDILSQSVALPGVLGATAPKQNVGAMRTRGWELQLTWRGNIGKKVGYNIGFNLWDYKSKITSLNFNEDKSLSYLYEGKNVGEIWGYLYDGFYTVDDFEDTANWKLKEGVTTLNGSQPRPGDYKFKNLRDGDNREDDINEINNGNNTLAKPGDMTVIGNTTPRFQYGLNLGVNYAGFDLSVMLQGVGKRDYFNNGQLFYTFMSNDVAFSPIFEGTTDYWTPLSMDSSDPNYMVAANPNAKLPRIWGSSTSAVANAGSNRRTNDHMLSSAAYMRIKNVTLSYSFPKQWLNKFQVKQLRLFVSAENLATFTSLPSGIDPETLGWGYPLYRTVSFGANISF</sequence>
<evidence type="ECO:0000259" key="11">
    <source>
        <dbReference type="Pfam" id="PF00593"/>
    </source>
</evidence>
<dbReference type="InterPro" id="IPR023996">
    <property type="entry name" value="TonB-dep_OMP_SusC/RagA"/>
</dbReference>
<evidence type="ECO:0000313" key="13">
    <source>
        <dbReference type="EMBL" id="MCR6504613.1"/>
    </source>
</evidence>
<evidence type="ECO:0000313" key="14">
    <source>
        <dbReference type="EMBL" id="MCR6507580.1"/>
    </source>
</evidence>
<evidence type="ECO:0000256" key="8">
    <source>
        <dbReference type="PROSITE-ProRule" id="PRU01360"/>
    </source>
</evidence>
<dbReference type="InterPro" id="IPR036942">
    <property type="entry name" value="Beta-barrel_TonB_sf"/>
</dbReference>
<evidence type="ECO:0000313" key="15">
    <source>
        <dbReference type="Proteomes" id="UP001143192"/>
    </source>
</evidence>
<dbReference type="EMBL" id="JAMZEE010000008">
    <property type="protein sequence ID" value="MCR6507580.1"/>
    <property type="molecule type" value="Genomic_DNA"/>
</dbReference>
<evidence type="ECO:0000256" key="2">
    <source>
        <dbReference type="ARBA" id="ARBA00022448"/>
    </source>
</evidence>
<evidence type="ECO:0000256" key="5">
    <source>
        <dbReference type="ARBA" id="ARBA00023077"/>
    </source>
</evidence>
<dbReference type="RefSeq" id="WP_257931369.1">
    <property type="nucleotide sequence ID" value="NZ_JAMZED010000014.1"/>
</dbReference>